<evidence type="ECO:0000313" key="2">
    <source>
        <dbReference type="Proteomes" id="UP000283383"/>
    </source>
</evidence>
<dbReference type="STRING" id="62708.A0A420J5F8"/>
<dbReference type="Proteomes" id="UP000283383">
    <property type="component" value="Unassembled WGS sequence"/>
</dbReference>
<sequence>MSAKLSKADHEIIAKCKRENDIETNRSVAGSLDETIFSKHTSDTDDDCWNQPHKTLRITFNETKLRWDQLQWKPQKDHFLQCSADRDVYKNDVMFALQSIKYVKEIKLTKLDEANFVTMIRRSVSEGLRGIIEDLSSETDMIKFLKIMHRQPRMTQAKAFFNELLGVLYDGGNSIDFLTNFRVCVRDFKSTGQGLD</sequence>
<evidence type="ECO:0000313" key="1">
    <source>
        <dbReference type="EMBL" id="RKF82015.1"/>
    </source>
</evidence>
<keyword evidence="2" id="KW-1185">Reference proteome</keyword>
<dbReference type="AlphaFoldDB" id="A0A420J5F8"/>
<gene>
    <name evidence="1" type="ORF">GcM3_028048</name>
</gene>
<accession>A0A420J5F8</accession>
<protein>
    <submittedName>
        <fullName evidence="1">Uncharacterized protein</fullName>
    </submittedName>
</protein>
<reference evidence="1 2" key="1">
    <citation type="journal article" date="2018" name="BMC Genomics">
        <title>Comparative genome analyses reveal sequence features reflecting distinct modes of host-adaptation between dicot and monocot powdery mildew.</title>
        <authorList>
            <person name="Wu Y."/>
            <person name="Ma X."/>
            <person name="Pan Z."/>
            <person name="Kale S.D."/>
            <person name="Song Y."/>
            <person name="King H."/>
            <person name="Zhang Q."/>
            <person name="Presley C."/>
            <person name="Deng X."/>
            <person name="Wei C.I."/>
            <person name="Xiao S."/>
        </authorList>
    </citation>
    <scope>NUCLEOTIDE SEQUENCE [LARGE SCALE GENOMIC DNA]</scope>
    <source>
        <strain evidence="1">UMSG3</strain>
    </source>
</reference>
<organism evidence="1 2">
    <name type="scientific">Golovinomyces cichoracearum</name>
    <dbReference type="NCBI Taxonomy" id="62708"/>
    <lineage>
        <taxon>Eukaryota</taxon>
        <taxon>Fungi</taxon>
        <taxon>Dikarya</taxon>
        <taxon>Ascomycota</taxon>
        <taxon>Pezizomycotina</taxon>
        <taxon>Leotiomycetes</taxon>
        <taxon>Erysiphales</taxon>
        <taxon>Erysiphaceae</taxon>
        <taxon>Golovinomyces</taxon>
    </lineage>
</organism>
<dbReference type="EMBL" id="MCBQ01002891">
    <property type="protein sequence ID" value="RKF82015.1"/>
    <property type="molecule type" value="Genomic_DNA"/>
</dbReference>
<comment type="caution">
    <text evidence="1">The sequence shown here is derived from an EMBL/GenBank/DDBJ whole genome shotgun (WGS) entry which is preliminary data.</text>
</comment>
<name>A0A420J5F8_9PEZI</name>
<proteinExistence type="predicted"/>